<dbReference type="InterPro" id="IPR027417">
    <property type="entry name" value="P-loop_NTPase"/>
</dbReference>
<dbReference type="FunFam" id="3.40.50.300:FF:000044">
    <property type="entry name" value="Dynein heavy chain 5, axonemal"/>
    <property type="match status" value="1"/>
</dbReference>
<evidence type="ECO:0000256" key="7">
    <source>
        <dbReference type="ARBA" id="ARBA00023017"/>
    </source>
</evidence>
<evidence type="ECO:0000256" key="5">
    <source>
        <dbReference type="ARBA" id="ARBA00022741"/>
    </source>
</evidence>
<evidence type="ECO:0000256" key="8">
    <source>
        <dbReference type="ARBA" id="ARBA00023054"/>
    </source>
</evidence>
<dbReference type="Gene3D" id="3.40.50.300">
    <property type="entry name" value="P-loop containing nucleotide triphosphate hydrolases"/>
    <property type="match status" value="2"/>
</dbReference>
<dbReference type="GO" id="GO:0005524">
    <property type="term" value="F:ATP binding"/>
    <property type="evidence" value="ECO:0007669"/>
    <property type="project" value="UniProtKB-KW"/>
</dbReference>
<comment type="similarity">
    <text evidence="2">Belongs to the dynein heavy chain family.</text>
</comment>
<dbReference type="GO" id="GO:0007018">
    <property type="term" value="P:microtubule-based movement"/>
    <property type="evidence" value="ECO:0007669"/>
    <property type="project" value="InterPro"/>
</dbReference>
<dbReference type="PANTHER" id="PTHR22878:SF73">
    <property type="entry name" value="DYNEIN AXONEMAL HEAVY CHAIN 1"/>
    <property type="match status" value="1"/>
</dbReference>
<dbReference type="GO" id="GO:0005930">
    <property type="term" value="C:axoneme"/>
    <property type="evidence" value="ECO:0007669"/>
    <property type="project" value="UniProtKB-SubCell"/>
</dbReference>
<evidence type="ECO:0000313" key="14">
    <source>
        <dbReference type="Ensembl" id="ENSEBUP00000013536.1"/>
    </source>
</evidence>
<reference evidence="14" key="2">
    <citation type="submission" date="2025-09" db="UniProtKB">
        <authorList>
            <consortium name="Ensembl"/>
        </authorList>
    </citation>
    <scope>IDENTIFICATION</scope>
</reference>
<reference evidence="14" key="1">
    <citation type="submission" date="2025-08" db="UniProtKB">
        <authorList>
            <consortium name="Ensembl"/>
        </authorList>
    </citation>
    <scope>IDENTIFICATION</scope>
</reference>
<dbReference type="InterPro" id="IPR043157">
    <property type="entry name" value="Dynein_AAA1S"/>
</dbReference>
<keyword evidence="7" id="KW-0243">Dynein</keyword>
<evidence type="ECO:0000256" key="2">
    <source>
        <dbReference type="ARBA" id="ARBA00008887"/>
    </source>
</evidence>
<evidence type="ECO:0000256" key="4">
    <source>
        <dbReference type="ARBA" id="ARBA00022701"/>
    </source>
</evidence>
<keyword evidence="5" id="KW-0547">Nucleotide-binding</keyword>
<keyword evidence="6" id="KW-0067">ATP-binding</keyword>
<evidence type="ECO:0000256" key="3">
    <source>
        <dbReference type="ARBA" id="ARBA00022490"/>
    </source>
</evidence>
<evidence type="ECO:0000259" key="13">
    <source>
        <dbReference type="Pfam" id="PF12774"/>
    </source>
</evidence>
<keyword evidence="3" id="KW-0963">Cytoplasm</keyword>
<evidence type="ECO:0000313" key="15">
    <source>
        <dbReference type="Proteomes" id="UP000694388"/>
    </source>
</evidence>
<dbReference type="Proteomes" id="UP000694388">
    <property type="component" value="Unplaced"/>
</dbReference>
<comment type="subcellular location">
    <subcellularLocation>
        <location evidence="1">Cytoplasm</location>
        <location evidence="1">Cytoskeleton</location>
        <location evidence="1">Cilium axoneme</location>
    </subcellularLocation>
</comment>
<keyword evidence="10" id="KW-0505">Motor protein</keyword>
<keyword evidence="15" id="KW-1185">Reference proteome</keyword>
<dbReference type="GeneTree" id="ENSGT00940000154791"/>
<dbReference type="GO" id="GO:0045505">
    <property type="term" value="F:dynein intermediate chain binding"/>
    <property type="evidence" value="ECO:0007669"/>
    <property type="project" value="InterPro"/>
</dbReference>
<dbReference type="Gene3D" id="1.10.8.710">
    <property type="match status" value="1"/>
</dbReference>
<evidence type="ECO:0000256" key="10">
    <source>
        <dbReference type="ARBA" id="ARBA00023175"/>
    </source>
</evidence>
<sequence>MPLPLESQFAKLSQCPPCPNRIQELNGYSVGLDRLSLLGRQIYWTLDVSQAIELGTLTSKLCPQLAAQLGDLVALVRGPLSYLQHGILGALIVIEVHARDVATSLSAENVHSINDFEWISQLRYYWSRDDLFVHAVNAEFLYGYEYLGNSGRLVITPLTDRCYLTLTGALHLKFGGAPAGPAGTGKTETTKDLGKALAIQTVVFNCSDQLDFLAMGKLLKGLASSGAWACFDEFNRIDVEVLSVVAQQIATIQKAQQQRVKRFIFEGVEIPLVPSCAVFITMNPGYAGRTELPDNLKALFRPVAMMVPDYTMIAEISLYSFGFSDAKTLAKKVTSTFKLSSEQLSSQDHYDFGMRAVKTVLCAAGNLKRENPDMDEELICLHAICDVNVPKFLADDLKLFAGVVADLFPGTRERDHLPDHGALPPAIRATCTLLGLKDVQGFLDKCIQLYETTIVRHGLMLVGPTGSAKTKCYKVLAEALTSLKGQRSLAGGTFETVHVSVLNPKSITMGQLYGEFDLLTHEWTDGILSSLIRVGAASMDSNVHWYVFDGPVDAVWIENMNTVLDDNKKLCLSSGEIIKLTEVRAHISSLSTSST</sequence>
<dbReference type="AlphaFoldDB" id="A0A8C4QDU3"/>
<keyword evidence="12" id="KW-0966">Cell projection</keyword>
<name>A0A8C4QDU3_EPTBU</name>
<dbReference type="FunFam" id="1.10.8.710:FF:000004">
    <property type="entry name" value="Dynein axonemal heavy chain 6"/>
    <property type="match status" value="1"/>
</dbReference>
<evidence type="ECO:0000256" key="12">
    <source>
        <dbReference type="ARBA" id="ARBA00023273"/>
    </source>
</evidence>
<dbReference type="Ensembl" id="ENSEBUT00000014106.1">
    <property type="protein sequence ID" value="ENSEBUP00000013536.1"/>
    <property type="gene ID" value="ENSEBUG00000008543.1"/>
</dbReference>
<evidence type="ECO:0000256" key="11">
    <source>
        <dbReference type="ARBA" id="ARBA00023212"/>
    </source>
</evidence>
<feature type="domain" description="Dynein heavy chain hydrolytic ATP-binding dynein motor region" evidence="13">
    <location>
        <begin position="142"/>
        <end position="470"/>
    </location>
</feature>
<dbReference type="GO" id="GO:0030286">
    <property type="term" value="C:dynein complex"/>
    <property type="evidence" value="ECO:0007669"/>
    <property type="project" value="UniProtKB-KW"/>
</dbReference>
<dbReference type="FunFam" id="1.20.58.1120:FF:000001">
    <property type="entry name" value="dynein heavy chain 2, axonemal"/>
    <property type="match status" value="1"/>
</dbReference>
<dbReference type="Gene3D" id="1.20.58.1120">
    <property type="match status" value="1"/>
</dbReference>
<dbReference type="Pfam" id="PF12774">
    <property type="entry name" value="AAA_6"/>
    <property type="match status" value="1"/>
</dbReference>
<keyword evidence="11" id="KW-0206">Cytoskeleton</keyword>
<evidence type="ECO:0000256" key="1">
    <source>
        <dbReference type="ARBA" id="ARBA00004430"/>
    </source>
</evidence>
<dbReference type="OMA" id="KSHFIFE"/>
<dbReference type="PANTHER" id="PTHR22878">
    <property type="entry name" value="DYNEIN HEAVY CHAIN 6, AXONEMAL-LIKE-RELATED"/>
    <property type="match status" value="1"/>
</dbReference>
<accession>A0A8C4QDU3</accession>
<dbReference type="GO" id="GO:0005874">
    <property type="term" value="C:microtubule"/>
    <property type="evidence" value="ECO:0007669"/>
    <property type="project" value="UniProtKB-KW"/>
</dbReference>
<keyword evidence="8" id="KW-0175">Coiled coil</keyword>
<dbReference type="GO" id="GO:0051959">
    <property type="term" value="F:dynein light intermediate chain binding"/>
    <property type="evidence" value="ECO:0007669"/>
    <property type="project" value="InterPro"/>
</dbReference>
<protein>
    <recommendedName>
        <fullName evidence="13">Dynein heavy chain hydrolytic ATP-binding dynein motor region domain-containing protein</fullName>
    </recommendedName>
</protein>
<organism evidence="14 15">
    <name type="scientific">Eptatretus burgeri</name>
    <name type="common">Inshore hagfish</name>
    <dbReference type="NCBI Taxonomy" id="7764"/>
    <lineage>
        <taxon>Eukaryota</taxon>
        <taxon>Metazoa</taxon>
        <taxon>Chordata</taxon>
        <taxon>Craniata</taxon>
        <taxon>Vertebrata</taxon>
        <taxon>Cyclostomata</taxon>
        <taxon>Myxini</taxon>
        <taxon>Myxiniformes</taxon>
        <taxon>Myxinidae</taxon>
        <taxon>Eptatretinae</taxon>
        <taxon>Eptatretus</taxon>
    </lineage>
</organism>
<evidence type="ECO:0000256" key="9">
    <source>
        <dbReference type="ARBA" id="ARBA00023069"/>
    </source>
</evidence>
<keyword evidence="4" id="KW-0493">Microtubule</keyword>
<dbReference type="SUPFAM" id="SSF52540">
    <property type="entry name" value="P-loop containing nucleoside triphosphate hydrolases"/>
    <property type="match status" value="2"/>
</dbReference>
<evidence type="ECO:0000256" key="6">
    <source>
        <dbReference type="ARBA" id="ARBA00022840"/>
    </source>
</evidence>
<dbReference type="InterPro" id="IPR026983">
    <property type="entry name" value="DHC"/>
</dbReference>
<keyword evidence="9" id="KW-0969">Cilium</keyword>
<proteinExistence type="inferred from homology"/>
<dbReference type="InterPro" id="IPR035699">
    <property type="entry name" value="AAA_6"/>
</dbReference>